<dbReference type="Proteomes" id="UP000823485">
    <property type="component" value="Unassembled WGS sequence"/>
</dbReference>
<name>A0ABS2R6G3_9BACI</name>
<dbReference type="Pfam" id="PF01177">
    <property type="entry name" value="Asp_Glu_race"/>
    <property type="match status" value="1"/>
</dbReference>
<comment type="caution">
    <text evidence="2">The sequence shown here is derived from an EMBL/GenBank/DDBJ whole genome shotgun (WGS) entry which is preliminary data.</text>
</comment>
<keyword evidence="3" id="KW-1185">Reference proteome</keyword>
<dbReference type="SUPFAM" id="SSF53681">
    <property type="entry name" value="Aspartate/glutamate racemase"/>
    <property type="match status" value="1"/>
</dbReference>
<dbReference type="EMBL" id="JAFBFH010000011">
    <property type="protein sequence ID" value="MBM7714990.1"/>
    <property type="molecule type" value="Genomic_DNA"/>
</dbReference>
<proteinExistence type="inferred from homology"/>
<dbReference type="EC" id="5.1.99.3" evidence="2"/>
<dbReference type="PANTHER" id="PTHR28047">
    <property type="entry name" value="PROTEIN DCG1"/>
    <property type="match status" value="1"/>
</dbReference>
<dbReference type="GO" id="GO:0047653">
    <property type="term" value="F:allantoin racemase activity"/>
    <property type="evidence" value="ECO:0007669"/>
    <property type="project" value="UniProtKB-EC"/>
</dbReference>
<evidence type="ECO:0000256" key="1">
    <source>
        <dbReference type="ARBA" id="ARBA00038414"/>
    </source>
</evidence>
<organism evidence="2 3">
    <name type="scientific">Siminovitchia thermophila</name>
    <dbReference type="NCBI Taxonomy" id="1245522"/>
    <lineage>
        <taxon>Bacteria</taxon>
        <taxon>Bacillati</taxon>
        <taxon>Bacillota</taxon>
        <taxon>Bacilli</taxon>
        <taxon>Bacillales</taxon>
        <taxon>Bacillaceae</taxon>
        <taxon>Siminovitchia</taxon>
    </lineage>
</organism>
<dbReference type="Gene3D" id="3.40.50.12500">
    <property type="match status" value="1"/>
</dbReference>
<sequence>MKKILFINPIHTDIFNHEFKKMLNNSKLQDTSVDVVSLENGKGPCHLQYHSYEAMVMPKIIQRVREAEEENYDAVIIGCFYDTALRASREISRKMVVAAPAESSLHIASTLGETISIIVSEKKCIPEMRENVRKYGFGERVVSFKSVDLKVHEFQKDLQETKRRILQASKEAIEKDGADIIVLGCTAEFGTYDEIQQELGIPVIDSGLAAFKYAEFLIEIKDKMNWTHSKLIGYQSPPEEEVQSFGILMQK</sequence>
<evidence type="ECO:0000313" key="2">
    <source>
        <dbReference type="EMBL" id="MBM7714990.1"/>
    </source>
</evidence>
<accession>A0ABS2R6G3</accession>
<dbReference type="InterPro" id="IPR015942">
    <property type="entry name" value="Asp/Glu/hydantoin_racemase"/>
</dbReference>
<protein>
    <submittedName>
        <fullName evidence="2">Allantoin racemase</fullName>
        <ecNumber evidence="2">5.1.99.3</ecNumber>
    </submittedName>
</protein>
<evidence type="ECO:0000313" key="3">
    <source>
        <dbReference type="Proteomes" id="UP000823485"/>
    </source>
</evidence>
<dbReference type="PANTHER" id="PTHR28047:SF5">
    <property type="entry name" value="PROTEIN DCG1"/>
    <property type="match status" value="1"/>
</dbReference>
<keyword evidence="2" id="KW-0413">Isomerase</keyword>
<reference evidence="2 3" key="1">
    <citation type="submission" date="2021-01" db="EMBL/GenBank/DDBJ databases">
        <title>Genomic Encyclopedia of Type Strains, Phase IV (KMG-IV): sequencing the most valuable type-strain genomes for metagenomic binning, comparative biology and taxonomic classification.</title>
        <authorList>
            <person name="Goeker M."/>
        </authorList>
    </citation>
    <scope>NUCLEOTIDE SEQUENCE [LARGE SCALE GENOMIC DNA]</scope>
    <source>
        <strain evidence="2 3">DSM 105453</strain>
    </source>
</reference>
<gene>
    <name evidence="2" type="ORF">JOC94_001962</name>
</gene>
<dbReference type="InterPro" id="IPR001920">
    <property type="entry name" value="Asp/Glu_race"/>
</dbReference>
<dbReference type="InterPro" id="IPR053714">
    <property type="entry name" value="Iso_Racemase_Enz_sf"/>
</dbReference>
<dbReference type="InterPro" id="IPR052186">
    <property type="entry name" value="Hydantoin_racemase-like"/>
</dbReference>
<comment type="similarity">
    <text evidence="1">Belongs to the HyuE racemase family.</text>
</comment>
<dbReference type="RefSeq" id="WP_077114396.1">
    <property type="nucleotide sequence ID" value="NZ_JAFBFH010000011.1"/>
</dbReference>